<organism evidence="7 8">
    <name type="scientific">Dielma fastidiosa</name>
    <dbReference type="NCBI Taxonomy" id="1034346"/>
    <lineage>
        <taxon>Bacteria</taxon>
        <taxon>Bacillati</taxon>
        <taxon>Bacillota</taxon>
        <taxon>Erysipelotrichia</taxon>
        <taxon>Erysipelotrichales</taxon>
        <taxon>Erysipelotrichaceae</taxon>
        <taxon>Dielma</taxon>
    </lineage>
</organism>
<dbReference type="RefSeq" id="WP_022936397.1">
    <property type="nucleotide sequence ID" value="NZ_CABKRQ010000001.1"/>
</dbReference>
<comment type="caution">
    <text evidence="7">The sequence shown here is derived from an EMBL/GenBank/DDBJ whole genome shotgun (WGS) entry which is preliminary data.</text>
</comment>
<dbReference type="SUPFAM" id="SSF53383">
    <property type="entry name" value="PLP-dependent transferases"/>
    <property type="match status" value="1"/>
</dbReference>
<dbReference type="EC" id="4.4.1.13" evidence="2"/>
<evidence type="ECO:0000256" key="5">
    <source>
        <dbReference type="ARBA" id="ARBA00037974"/>
    </source>
</evidence>
<keyword evidence="4 7" id="KW-0456">Lyase</keyword>
<evidence type="ECO:0000313" key="8">
    <source>
        <dbReference type="Proteomes" id="UP000247612"/>
    </source>
</evidence>
<protein>
    <recommendedName>
        <fullName evidence="2">cysteine-S-conjugate beta-lyase</fullName>
        <ecNumber evidence="2">4.4.1.13</ecNumber>
    </recommendedName>
</protein>
<keyword evidence="8" id="KW-1185">Reference proteome</keyword>
<evidence type="ECO:0000259" key="6">
    <source>
        <dbReference type="Pfam" id="PF00155"/>
    </source>
</evidence>
<dbReference type="InterPro" id="IPR004839">
    <property type="entry name" value="Aminotransferase_I/II_large"/>
</dbReference>
<keyword evidence="3" id="KW-0663">Pyridoxal phosphate</keyword>
<dbReference type="GO" id="GO:0030170">
    <property type="term" value="F:pyridoxal phosphate binding"/>
    <property type="evidence" value="ECO:0007669"/>
    <property type="project" value="InterPro"/>
</dbReference>
<gene>
    <name evidence="7" type="ORF">DES51_10186</name>
</gene>
<evidence type="ECO:0000256" key="2">
    <source>
        <dbReference type="ARBA" id="ARBA00012224"/>
    </source>
</evidence>
<proteinExistence type="inferred from homology"/>
<evidence type="ECO:0000256" key="4">
    <source>
        <dbReference type="ARBA" id="ARBA00023239"/>
    </source>
</evidence>
<comment type="cofactor">
    <cofactor evidence="1">
        <name>pyridoxal 5'-phosphate</name>
        <dbReference type="ChEBI" id="CHEBI:597326"/>
    </cofactor>
</comment>
<dbReference type="Proteomes" id="UP000247612">
    <property type="component" value="Unassembled WGS sequence"/>
</dbReference>
<dbReference type="STRING" id="1034346.GCA_000313565_00085"/>
<dbReference type="InterPro" id="IPR051798">
    <property type="entry name" value="Class-II_PLP-Dep_Aminotrans"/>
</dbReference>
<dbReference type="OrthoDB" id="9802872at2"/>
<dbReference type="EMBL" id="QJKH01000001">
    <property type="protein sequence ID" value="PXX81481.1"/>
    <property type="molecule type" value="Genomic_DNA"/>
</dbReference>
<dbReference type="AlphaFoldDB" id="A0A318KUE2"/>
<evidence type="ECO:0000313" key="7">
    <source>
        <dbReference type="EMBL" id="PXX81481.1"/>
    </source>
</evidence>
<dbReference type="InterPro" id="IPR015422">
    <property type="entry name" value="PyrdxlP-dep_Trfase_small"/>
</dbReference>
<sequence>MNNFDTPLNRRNTNTWKWDGEGFGVDFPMGTADTDFKMPFEVQKALHDKIDQGILSYCADKSYFLEAFANYQNRHYGLSIKPEEVFPGTSLMAVYKVLLDAFTAPGDGVIIQTPTFGHLYNVPKNNGRMIFENRLLYDRKKGEWTINFPQLEAMVENPRVKMLVICNPGNPTSRGYTREEMQRMYELCNAHDVLVLSDEVHSDVYYDGRKHVSILSVGDEAKHNCILLTSSGKVFSIPGLKTAVTVIPNPRLKAQYEAAAMNARVEIIDLALVGMAAGLNLCDDYISELQQYLQRNKDYAVKFFKENSMDIVLTKPEASYLFWLDFNDWHMNCDQLAELLRKYSIVYSSGSEFGPGNEGFMRMNIACHYEQLQGMCKALKKCYEENIK</sequence>
<comment type="similarity">
    <text evidence="5">Belongs to the class-II pyridoxal-phosphate-dependent aminotransferase family. MalY/PatB cystathionine beta-lyase subfamily.</text>
</comment>
<dbReference type="PANTHER" id="PTHR43525:SF1">
    <property type="entry name" value="PROTEIN MALY"/>
    <property type="match status" value="1"/>
</dbReference>
<name>A0A318KUE2_9FIRM</name>
<accession>A0A318KUE2</accession>
<dbReference type="PANTHER" id="PTHR43525">
    <property type="entry name" value="PROTEIN MALY"/>
    <property type="match status" value="1"/>
</dbReference>
<dbReference type="InterPro" id="IPR015421">
    <property type="entry name" value="PyrdxlP-dep_Trfase_major"/>
</dbReference>
<dbReference type="Gene3D" id="3.90.1150.10">
    <property type="entry name" value="Aspartate Aminotransferase, domain 1"/>
    <property type="match status" value="1"/>
</dbReference>
<dbReference type="GO" id="GO:0047804">
    <property type="term" value="F:cysteine-S-conjugate beta-lyase activity"/>
    <property type="evidence" value="ECO:0007669"/>
    <property type="project" value="UniProtKB-EC"/>
</dbReference>
<dbReference type="InterPro" id="IPR015424">
    <property type="entry name" value="PyrdxlP-dep_Trfase"/>
</dbReference>
<evidence type="ECO:0000256" key="1">
    <source>
        <dbReference type="ARBA" id="ARBA00001933"/>
    </source>
</evidence>
<evidence type="ECO:0000256" key="3">
    <source>
        <dbReference type="ARBA" id="ARBA00022898"/>
    </source>
</evidence>
<dbReference type="CDD" id="cd00609">
    <property type="entry name" value="AAT_like"/>
    <property type="match status" value="1"/>
</dbReference>
<feature type="domain" description="Aminotransferase class I/classII large" evidence="6">
    <location>
        <begin position="63"/>
        <end position="378"/>
    </location>
</feature>
<dbReference type="Pfam" id="PF00155">
    <property type="entry name" value="Aminotran_1_2"/>
    <property type="match status" value="1"/>
</dbReference>
<reference evidence="7 8" key="1">
    <citation type="submission" date="2018-05" db="EMBL/GenBank/DDBJ databases">
        <title>Genomic Encyclopedia of Type Strains, Phase IV (KMG-IV): sequencing the most valuable type-strain genomes for metagenomic binning, comparative biology and taxonomic classification.</title>
        <authorList>
            <person name="Goeker M."/>
        </authorList>
    </citation>
    <scope>NUCLEOTIDE SEQUENCE [LARGE SCALE GENOMIC DNA]</scope>
    <source>
        <strain evidence="7 8">JC118</strain>
    </source>
</reference>
<dbReference type="Gene3D" id="3.40.640.10">
    <property type="entry name" value="Type I PLP-dependent aspartate aminotransferase-like (Major domain)"/>
    <property type="match status" value="1"/>
</dbReference>